<feature type="transmembrane region" description="Helical" evidence="1">
    <location>
        <begin position="104"/>
        <end position="121"/>
    </location>
</feature>
<comment type="caution">
    <text evidence="3">The sequence shown here is derived from an EMBL/GenBank/DDBJ whole genome shotgun (WGS) entry which is preliminary data.</text>
</comment>
<feature type="transmembrane region" description="Helical" evidence="1">
    <location>
        <begin position="12"/>
        <end position="29"/>
    </location>
</feature>
<organism evidence="3 4">
    <name type="scientific">Crossiella equi</name>
    <dbReference type="NCBI Taxonomy" id="130796"/>
    <lineage>
        <taxon>Bacteria</taxon>
        <taxon>Bacillati</taxon>
        <taxon>Actinomycetota</taxon>
        <taxon>Actinomycetes</taxon>
        <taxon>Pseudonocardiales</taxon>
        <taxon>Pseudonocardiaceae</taxon>
        <taxon>Crossiella</taxon>
    </lineage>
</organism>
<feature type="transmembrane region" description="Helical" evidence="1">
    <location>
        <begin position="69"/>
        <end position="97"/>
    </location>
</feature>
<evidence type="ECO:0000313" key="4">
    <source>
        <dbReference type="Proteomes" id="UP001519363"/>
    </source>
</evidence>
<sequence>METISVYELGTQIQLWGVLAMWVVIILRVPAARRSRQQRMLLLAVVGMAGSITIYLAPVLSALNALPGIVVQGCGLFTNLWGVFSSALVLDFVLAALGVRRAGLVYGGTAAVLVTLVALNLTVFPNDEGCVTTNQAQWYSVFWWLIIASHLVAKIPCVLLCLRYARAGQDPAVRIGLGLFAAAFAVSAFFWLTMLYVLLTGARWIGQYSALNIGLTAVLMAMGAALPLVLDAGRMFGNMRALWRLWPLWHDLVDDVPHVALSRPRHRVLDLVGTPHSTYLKLYRRVIEIRDAMLILRDYVSPDTVVRARAHVTANGVPAEQQQAAVTACWLAAARRAKHHGAAPDPNPLDFTELPGDGLPDEIDFLLAVAHARSQPWVATFDLADKDEHARNR</sequence>
<feature type="domain" description="DUF6545" evidence="2">
    <location>
        <begin position="238"/>
        <end position="372"/>
    </location>
</feature>
<feature type="transmembrane region" description="Helical" evidence="1">
    <location>
        <begin position="141"/>
        <end position="165"/>
    </location>
</feature>
<protein>
    <recommendedName>
        <fullName evidence="2">DUF6545 domain-containing protein</fullName>
    </recommendedName>
</protein>
<evidence type="ECO:0000313" key="3">
    <source>
        <dbReference type="EMBL" id="MBP2472855.1"/>
    </source>
</evidence>
<dbReference type="InterPro" id="IPR050039">
    <property type="entry name" value="MAB_1171c-like"/>
</dbReference>
<evidence type="ECO:0000256" key="1">
    <source>
        <dbReference type="SAM" id="Phobius"/>
    </source>
</evidence>
<keyword evidence="4" id="KW-1185">Reference proteome</keyword>
<name>A0ABS5AAW0_9PSEU</name>
<keyword evidence="1" id="KW-1133">Transmembrane helix</keyword>
<dbReference type="NCBIfam" id="NF042915">
    <property type="entry name" value="MAB_1171c_fam"/>
    <property type="match status" value="1"/>
</dbReference>
<dbReference type="Proteomes" id="UP001519363">
    <property type="component" value="Unassembled WGS sequence"/>
</dbReference>
<dbReference type="Pfam" id="PF20182">
    <property type="entry name" value="DUF6545"/>
    <property type="match status" value="1"/>
</dbReference>
<gene>
    <name evidence="3" type="ORF">JOF53_001727</name>
</gene>
<feature type="transmembrane region" description="Helical" evidence="1">
    <location>
        <begin position="177"/>
        <end position="199"/>
    </location>
</feature>
<dbReference type="RefSeq" id="WP_086781435.1">
    <property type="nucleotide sequence ID" value="NZ_JAGIOO010000001.1"/>
</dbReference>
<keyword evidence="1" id="KW-0472">Membrane</keyword>
<accession>A0ABS5AAW0</accession>
<dbReference type="EMBL" id="JAGIOO010000001">
    <property type="protein sequence ID" value="MBP2472855.1"/>
    <property type="molecule type" value="Genomic_DNA"/>
</dbReference>
<feature type="transmembrane region" description="Helical" evidence="1">
    <location>
        <begin position="41"/>
        <end position="63"/>
    </location>
</feature>
<reference evidence="3 4" key="1">
    <citation type="submission" date="2021-03" db="EMBL/GenBank/DDBJ databases">
        <title>Sequencing the genomes of 1000 actinobacteria strains.</title>
        <authorList>
            <person name="Klenk H.-P."/>
        </authorList>
    </citation>
    <scope>NUCLEOTIDE SEQUENCE [LARGE SCALE GENOMIC DNA]</scope>
    <source>
        <strain evidence="3 4">DSM 44580</strain>
    </source>
</reference>
<feature type="transmembrane region" description="Helical" evidence="1">
    <location>
        <begin position="205"/>
        <end position="230"/>
    </location>
</feature>
<keyword evidence="1" id="KW-0812">Transmembrane</keyword>
<evidence type="ECO:0000259" key="2">
    <source>
        <dbReference type="Pfam" id="PF20182"/>
    </source>
</evidence>
<dbReference type="InterPro" id="IPR046675">
    <property type="entry name" value="DUF6545"/>
</dbReference>
<proteinExistence type="predicted"/>